<dbReference type="InterPro" id="IPR015422">
    <property type="entry name" value="PyrdxlP-dep_Trfase_small"/>
</dbReference>
<evidence type="ECO:0008006" key="8">
    <source>
        <dbReference type="Google" id="ProtNLM"/>
    </source>
</evidence>
<dbReference type="InterPro" id="IPR015424">
    <property type="entry name" value="PyrdxlP-dep_Trfase"/>
</dbReference>
<dbReference type="FunFam" id="3.40.640.10:FF:000035">
    <property type="entry name" value="O-succinylhomoserine sulfhydrylase"/>
    <property type="match status" value="1"/>
</dbReference>
<dbReference type="Proteomes" id="UP000509510">
    <property type="component" value="Chromosome IV"/>
</dbReference>
<dbReference type="Gene3D" id="3.40.640.10">
    <property type="entry name" value="Type I PLP-dependent aspartate aminotransferase-like (Major domain)"/>
    <property type="match status" value="1"/>
</dbReference>
<accession>A0A7H8R205</accession>
<dbReference type="KEGG" id="trg:TRUGW13939_07555"/>
<dbReference type="PANTHER" id="PTHR43797">
    <property type="entry name" value="HOMOCYSTEINE/CYSTEINE SYNTHASE"/>
    <property type="match status" value="1"/>
</dbReference>
<dbReference type="Pfam" id="PF01053">
    <property type="entry name" value="Cys_Met_Meta_PP"/>
    <property type="match status" value="1"/>
</dbReference>
<dbReference type="PIRSF" id="PIRSF001434">
    <property type="entry name" value="CGS"/>
    <property type="match status" value="1"/>
</dbReference>
<sequence length="431" mass="45803">MSDNDPQLRFESLSIHAGKNVHNVHTGSGAVATPIYASTSFTFNNSQHGADIFAGRSEDFAYSRLGNPGLGVFEQRIAALEGGAAALPASSGEAARWMAIAGVVMTGENIVAAANISEDAYTHFKYRFPQHGISIKFVDITDSNAIRAAIDDKTRAVYAESISSFGLEITDIEAVASVAHESGVPLIVDNTAGAAGYLIRPIEHGADIVVHSASEWITGSGTGVSGVVIDSGKFPWKDHSERFPHLTTPSPGYHGMNFVEQFGNIAYILYIRMSILRDVGPCLSPFAASSALSGLASLSPRMDRHHSNTLALANWLKENDKIGEVVLPGLTGKRTSNLSTKYLRQKDAYGAVLDFTPKTGGIETARAIVSNLKIIGLSDGLGTPQTLAHVVDSDLVRPGVSNTDQGAIRVSVGLEHSDDIIGDFKQALKFL</sequence>
<evidence type="ECO:0000313" key="7">
    <source>
        <dbReference type="Proteomes" id="UP000509510"/>
    </source>
</evidence>
<organism evidence="6 7">
    <name type="scientific">Talaromyces rugulosus</name>
    <name type="common">Penicillium rugulosum</name>
    <dbReference type="NCBI Taxonomy" id="121627"/>
    <lineage>
        <taxon>Eukaryota</taxon>
        <taxon>Fungi</taxon>
        <taxon>Dikarya</taxon>
        <taxon>Ascomycota</taxon>
        <taxon>Pezizomycotina</taxon>
        <taxon>Eurotiomycetes</taxon>
        <taxon>Eurotiomycetidae</taxon>
        <taxon>Eurotiales</taxon>
        <taxon>Trichocomaceae</taxon>
        <taxon>Talaromyces</taxon>
        <taxon>Talaromyces sect. Islandici</taxon>
    </lineage>
</organism>
<comment type="cofactor">
    <cofactor evidence="1 5">
        <name>pyridoxal 5'-phosphate</name>
        <dbReference type="ChEBI" id="CHEBI:597326"/>
    </cofactor>
</comment>
<dbReference type="GO" id="GO:0005737">
    <property type="term" value="C:cytoplasm"/>
    <property type="evidence" value="ECO:0007669"/>
    <property type="project" value="TreeGrafter"/>
</dbReference>
<dbReference type="PANTHER" id="PTHR43797:SF2">
    <property type="entry name" value="HOMOCYSTEINE_CYSTEINE SYNTHASE"/>
    <property type="match status" value="1"/>
</dbReference>
<evidence type="ECO:0000256" key="5">
    <source>
        <dbReference type="RuleBase" id="RU362118"/>
    </source>
</evidence>
<dbReference type="InterPro" id="IPR015421">
    <property type="entry name" value="PyrdxlP-dep_Trfase_major"/>
</dbReference>
<keyword evidence="4 5" id="KW-0663">Pyridoxal phosphate</keyword>
<proteinExistence type="inferred from homology"/>
<dbReference type="SUPFAM" id="SSF53383">
    <property type="entry name" value="PLP-dependent transferases"/>
    <property type="match status" value="1"/>
</dbReference>
<evidence type="ECO:0000256" key="4">
    <source>
        <dbReference type="ARBA" id="ARBA00022898"/>
    </source>
</evidence>
<dbReference type="GO" id="GO:0003961">
    <property type="term" value="F:O-acetylhomoserine aminocarboxypropyltransferase activity"/>
    <property type="evidence" value="ECO:0007669"/>
    <property type="project" value="TreeGrafter"/>
</dbReference>
<dbReference type="GO" id="GO:0006535">
    <property type="term" value="P:cysteine biosynthetic process from serine"/>
    <property type="evidence" value="ECO:0007669"/>
    <property type="project" value="TreeGrafter"/>
</dbReference>
<dbReference type="GeneID" id="55995046"/>
<dbReference type="GO" id="GO:0030170">
    <property type="term" value="F:pyridoxal phosphate binding"/>
    <property type="evidence" value="ECO:0007669"/>
    <property type="project" value="InterPro"/>
</dbReference>
<dbReference type="EMBL" id="CP055901">
    <property type="protein sequence ID" value="QKX60410.1"/>
    <property type="molecule type" value="Genomic_DNA"/>
</dbReference>
<dbReference type="RefSeq" id="XP_035346587.1">
    <property type="nucleotide sequence ID" value="XM_035490694.1"/>
</dbReference>
<dbReference type="GO" id="GO:0004124">
    <property type="term" value="F:cysteine synthase activity"/>
    <property type="evidence" value="ECO:0007669"/>
    <property type="project" value="TreeGrafter"/>
</dbReference>
<gene>
    <name evidence="6" type="ORF">TRUGW13939_07555</name>
</gene>
<keyword evidence="7" id="KW-1185">Reference proteome</keyword>
<comment type="similarity">
    <text evidence="2 5">Belongs to the trans-sulfuration enzymes family.</text>
</comment>
<evidence type="ECO:0000256" key="2">
    <source>
        <dbReference type="ARBA" id="ARBA00009077"/>
    </source>
</evidence>
<keyword evidence="3" id="KW-0808">Transferase</keyword>
<dbReference type="GO" id="GO:0071269">
    <property type="term" value="P:L-homocysteine biosynthetic process"/>
    <property type="evidence" value="ECO:0007669"/>
    <property type="project" value="TreeGrafter"/>
</dbReference>
<dbReference type="AlphaFoldDB" id="A0A7H8R205"/>
<name>A0A7H8R205_TALRU</name>
<dbReference type="InterPro" id="IPR006235">
    <property type="entry name" value="OAc-hSer/O-AcSer_sulfhydrylase"/>
</dbReference>
<dbReference type="Gene3D" id="3.90.1150.10">
    <property type="entry name" value="Aspartate Aminotransferase, domain 1"/>
    <property type="match status" value="1"/>
</dbReference>
<dbReference type="GO" id="GO:0019346">
    <property type="term" value="P:transsulfuration"/>
    <property type="evidence" value="ECO:0007669"/>
    <property type="project" value="InterPro"/>
</dbReference>
<protein>
    <recommendedName>
        <fullName evidence="8">O-acetylhomoserine (Thiol)-lyase</fullName>
    </recommendedName>
</protein>
<evidence type="ECO:0000256" key="3">
    <source>
        <dbReference type="ARBA" id="ARBA00022679"/>
    </source>
</evidence>
<evidence type="ECO:0000313" key="6">
    <source>
        <dbReference type="EMBL" id="QKX60410.1"/>
    </source>
</evidence>
<reference evidence="7" key="1">
    <citation type="submission" date="2020-06" db="EMBL/GenBank/DDBJ databases">
        <title>A chromosome-scale genome assembly of Talaromyces rugulosus W13939.</title>
        <authorList>
            <person name="Wang B."/>
            <person name="Guo L."/>
            <person name="Ye K."/>
            <person name="Wang L."/>
        </authorList>
    </citation>
    <scope>NUCLEOTIDE SEQUENCE [LARGE SCALE GENOMIC DNA]</scope>
    <source>
        <strain evidence="7">W13939</strain>
    </source>
</reference>
<evidence type="ECO:0000256" key="1">
    <source>
        <dbReference type="ARBA" id="ARBA00001933"/>
    </source>
</evidence>
<dbReference type="OrthoDB" id="3512640at2759"/>
<dbReference type="InterPro" id="IPR000277">
    <property type="entry name" value="Cys/Met-Metab_PyrdxlP-dep_enz"/>
</dbReference>